<evidence type="ECO:0000313" key="2">
    <source>
        <dbReference type="Proteomes" id="UP000001823"/>
    </source>
</evidence>
<dbReference type="GeneID" id="93002663"/>
<keyword evidence="2" id="KW-1185">Reference proteome</keyword>
<dbReference type="AlphaFoldDB" id="A0A0H2YNH6"/>
<name>A0A0H2YNH6_CLOP1</name>
<dbReference type="PaxDb" id="195103-CPF_1041"/>
<gene>
    <name evidence="1" type="ordered locus">CPF_1041</name>
</gene>
<dbReference type="RefSeq" id="WP_004456258.1">
    <property type="nucleotide sequence ID" value="NC_008261.1"/>
</dbReference>
<protein>
    <submittedName>
        <fullName evidence="1">Conserved domain protein</fullName>
    </submittedName>
</protein>
<organism evidence="1 2">
    <name type="scientific">Clostridium perfringens (strain ATCC 13124 / DSM 756 / JCM 1290 / NCIMB 6125 / NCTC 8237 / Type A)</name>
    <dbReference type="NCBI Taxonomy" id="195103"/>
    <lineage>
        <taxon>Bacteria</taxon>
        <taxon>Bacillati</taxon>
        <taxon>Bacillota</taxon>
        <taxon>Clostridia</taxon>
        <taxon>Eubacteriales</taxon>
        <taxon>Clostridiaceae</taxon>
        <taxon>Clostridium</taxon>
    </lineage>
</organism>
<dbReference type="HOGENOM" id="CLU_1458911_0_0_9"/>
<dbReference type="KEGG" id="cpf:CPF_1041"/>
<dbReference type="EMBL" id="CP000246">
    <property type="protein sequence ID" value="ABG82427.1"/>
    <property type="molecule type" value="Genomic_DNA"/>
</dbReference>
<sequence>MKKRIERLIIFCMLITITIPNIAYAKTNMRYEQEKTNIVEPYGPKIEDLKSKDVIINNLQEIKRIRGNLTAVNISESSTPNELKDVYNRLDFYIQEFIEIKKNLDNNIKTYTNSFSDKFFSEQVLFIAESYIVSLRQQQNLIIALQEKKVDAKKLVYSSYLIPIYHYITLGDQMTAYVDTYFVVI</sequence>
<evidence type="ECO:0000313" key="1">
    <source>
        <dbReference type="EMBL" id="ABG82427.1"/>
    </source>
</evidence>
<proteinExistence type="predicted"/>
<accession>A0A0H2YNH6</accession>
<dbReference type="Proteomes" id="UP000001823">
    <property type="component" value="Chromosome"/>
</dbReference>
<dbReference type="eggNOG" id="ENOG50341VA">
    <property type="taxonomic scope" value="Bacteria"/>
</dbReference>
<reference evidence="1 2" key="1">
    <citation type="journal article" date="2006" name="Genome Res.">
        <title>Skewed genomic variability in strains of the toxigenic bacterial pathogen, Clostridium perfringens.</title>
        <authorList>
            <person name="Myers G.S."/>
            <person name="Rasko D.A."/>
            <person name="Cheung J.K."/>
            <person name="Ravel J."/>
            <person name="Seshadri R."/>
            <person name="Deboy R.T."/>
            <person name="Ren Q."/>
            <person name="Varga J."/>
            <person name="Awad M.M."/>
            <person name="Brinkac L.M."/>
            <person name="Daugherty S.C."/>
            <person name="Haft D.H."/>
            <person name="Dodson R.J."/>
            <person name="Madupu R."/>
            <person name="Nelson W.C."/>
            <person name="Rosovitz M.J."/>
            <person name="Sullivan S.A."/>
            <person name="Khouri H."/>
            <person name="Dimitrov G.I."/>
            <person name="Watkins K.L."/>
            <person name="Mulligan S."/>
            <person name="Benton J."/>
            <person name="Radune D."/>
            <person name="Fisher D.J."/>
            <person name="Atkins H.S."/>
            <person name="Hiscox T."/>
            <person name="Jost B.H."/>
            <person name="Billington S.J."/>
            <person name="Songer J.G."/>
            <person name="McClane B.A."/>
            <person name="Titball R.W."/>
            <person name="Rood J.I."/>
            <person name="Melville S.B."/>
            <person name="Paulsen I.T."/>
        </authorList>
    </citation>
    <scope>NUCLEOTIDE SEQUENCE [LARGE SCALE GENOMIC DNA]</scope>
    <source>
        <strain evidence="2">ATCC 13124 / DSM 756 / JCM 1290 / NCIMB 6125 / NCTC 8237 / S 107 / Type A</strain>
    </source>
</reference>